<proteinExistence type="predicted"/>
<name>A0A1I2WLF5_9BACT</name>
<gene>
    <name evidence="2" type="ORF">SAMN05421739_10595</name>
</gene>
<evidence type="ECO:0008006" key="4">
    <source>
        <dbReference type="Google" id="ProtNLM"/>
    </source>
</evidence>
<dbReference type="RefSeq" id="WP_092103782.1">
    <property type="nucleotide sequence ID" value="NZ_FOOT01000005.1"/>
</dbReference>
<reference evidence="3" key="1">
    <citation type="submission" date="2016-10" db="EMBL/GenBank/DDBJ databases">
        <authorList>
            <person name="Varghese N."/>
            <person name="Submissions S."/>
        </authorList>
    </citation>
    <scope>NUCLEOTIDE SEQUENCE [LARGE SCALE GENOMIC DNA]</scope>
    <source>
        <strain evidence="3">LP51</strain>
    </source>
</reference>
<protein>
    <recommendedName>
        <fullName evidence="4">DoxX protein</fullName>
    </recommendedName>
</protein>
<organism evidence="2 3">
    <name type="scientific">Pontibacter chinhatensis</name>
    <dbReference type="NCBI Taxonomy" id="1436961"/>
    <lineage>
        <taxon>Bacteria</taxon>
        <taxon>Pseudomonadati</taxon>
        <taxon>Bacteroidota</taxon>
        <taxon>Cytophagia</taxon>
        <taxon>Cytophagales</taxon>
        <taxon>Hymenobacteraceae</taxon>
        <taxon>Pontibacter</taxon>
    </lineage>
</organism>
<dbReference type="OrthoDB" id="5524812at2"/>
<feature type="transmembrane region" description="Helical" evidence="1">
    <location>
        <begin position="80"/>
        <end position="103"/>
    </location>
</feature>
<evidence type="ECO:0000313" key="2">
    <source>
        <dbReference type="EMBL" id="SFH02135.1"/>
    </source>
</evidence>
<dbReference type="AlphaFoldDB" id="A0A1I2WLF5"/>
<keyword evidence="1" id="KW-1133">Transmembrane helix</keyword>
<feature type="transmembrane region" description="Helical" evidence="1">
    <location>
        <begin position="185"/>
        <end position="206"/>
    </location>
</feature>
<dbReference type="EMBL" id="FOOT01000005">
    <property type="protein sequence ID" value="SFH02135.1"/>
    <property type="molecule type" value="Genomic_DNA"/>
</dbReference>
<feature type="transmembrane region" description="Helical" evidence="1">
    <location>
        <begin position="36"/>
        <end position="60"/>
    </location>
</feature>
<evidence type="ECO:0000256" key="1">
    <source>
        <dbReference type="SAM" id="Phobius"/>
    </source>
</evidence>
<dbReference type="STRING" id="1436961.SAMN05421739_10595"/>
<feature type="transmembrane region" description="Helical" evidence="1">
    <location>
        <begin position="110"/>
        <end position="129"/>
    </location>
</feature>
<keyword evidence="1" id="KW-0812">Transmembrane</keyword>
<evidence type="ECO:0000313" key="3">
    <source>
        <dbReference type="Proteomes" id="UP000198724"/>
    </source>
</evidence>
<sequence>MTKTELKAAKQFKDNSAGGISARIDQLHLRARGNRWLWLFAIFCRVSLAAGFIPSGLVKIMQERFTVLSSNHPMGNYLEAVYHTGFYYTFIGVMQVAAAVLLLVPRTAVLGAFIYFPIILNICILSLAVRFDGSLVTSPLMVLANLYLLCWYYHTWKFILPFNRFPVQAAIPRWGQLSSKFPDKFFMGVVWAVFMVMVVLTNSYGVKPHNTLSECQSPCKDSPNPQACLNFCNCIHREGQPLEQCLEAYHEAVKGTAAQF</sequence>
<keyword evidence="1" id="KW-0472">Membrane</keyword>
<dbReference type="Proteomes" id="UP000198724">
    <property type="component" value="Unassembled WGS sequence"/>
</dbReference>
<accession>A0A1I2WLF5</accession>
<keyword evidence="3" id="KW-1185">Reference proteome</keyword>